<dbReference type="STRING" id="301148.B4135_2360"/>
<evidence type="ECO:0000313" key="3">
    <source>
        <dbReference type="Proteomes" id="UP000075683"/>
    </source>
</evidence>
<dbReference type="EMBL" id="LQYT01000052">
    <property type="protein sequence ID" value="KYD18121.1"/>
    <property type="molecule type" value="Genomic_DNA"/>
</dbReference>
<gene>
    <name evidence="2" type="ORF">B4135_2360</name>
</gene>
<feature type="region of interest" description="Disordered" evidence="1">
    <location>
        <begin position="23"/>
        <end position="45"/>
    </location>
</feature>
<reference evidence="2 3" key="1">
    <citation type="submission" date="2016-01" db="EMBL/GenBank/DDBJ databases">
        <title>Draft Genome Sequences of Seven Thermophilic Sporeformers Isolated from Foods.</title>
        <authorList>
            <person name="Berendsen E.M."/>
            <person name="Wells-Bennik M.H."/>
            <person name="Krawcyk A.O."/>
            <person name="De Jong A."/>
            <person name="Holsappel S."/>
            <person name="Eijlander R.T."/>
            <person name="Kuipers O.P."/>
        </authorList>
    </citation>
    <scope>NUCLEOTIDE SEQUENCE [LARGE SCALE GENOMIC DNA]</scope>
    <source>
        <strain evidence="2 3">B4135</strain>
    </source>
</reference>
<accession>A0A150M184</accession>
<sequence>MSEVKIRPNRRAAKIGRKMRLNRGVRHDGRLRRRSTRERASKASGGRRMIMNVYDFGIAKSVLSVIHLKGTNEMLPDSNQNP</sequence>
<protein>
    <submittedName>
        <fullName evidence="2">Uncharacterized protein</fullName>
    </submittedName>
</protein>
<feature type="compositionally biased region" description="Basic residues" evidence="1">
    <location>
        <begin position="23"/>
        <end position="36"/>
    </location>
</feature>
<proteinExistence type="predicted"/>
<organism evidence="2 3">
    <name type="scientific">Caldibacillus debilis</name>
    <dbReference type="NCBI Taxonomy" id="301148"/>
    <lineage>
        <taxon>Bacteria</taxon>
        <taxon>Bacillati</taxon>
        <taxon>Bacillota</taxon>
        <taxon>Bacilli</taxon>
        <taxon>Bacillales</taxon>
        <taxon>Bacillaceae</taxon>
        <taxon>Caldibacillus</taxon>
    </lineage>
</organism>
<name>A0A150M184_9BACI</name>
<evidence type="ECO:0000313" key="2">
    <source>
        <dbReference type="EMBL" id="KYD18121.1"/>
    </source>
</evidence>
<dbReference type="Proteomes" id="UP000075683">
    <property type="component" value="Unassembled WGS sequence"/>
</dbReference>
<evidence type="ECO:0000256" key="1">
    <source>
        <dbReference type="SAM" id="MobiDB-lite"/>
    </source>
</evidence>
<comment type="caution">
    <text evidence="2">The sequence shown here is derived from an EMBL/GenBank/DDBJ whole genome shotgun (WGS) entry which is preliminary data.</text>
</comment>
<dbReference type="AlphaFoldDB" id="A0A150M184"/>